<dbReference type="RefSeq" id="WP_334315998.1">
    <property type="nucleotide sequence ID" value="NZ_CP065938.1"/>
</dbReference>
<protein>
    <recommendedName>
        <fullName evidence="3">IraD/Gp25-like domain-containing protein</fullName>
    </recommendedName>
</protein>
<keyword evidence="2" id="KW-1185">Reference proteome</keyword>
<organism evidence="1 2">
    <name type="scientific">Taurinivorans muris</name>
    <dbReference type="NCBI Taxonomy" id="2787751"/>
    <lineage>
        <taxon>Bacteria</taxon>
        <taxon>Pseudomonadati</taxon>
        <taxon>Thermodesulfobacteriota</taxon>
        <taxon>Desulfovibrionia</taxon>
        <taxon>Desulfovibrionales</taxon>
        <taxon>Desulfovibrionaceae</taxon>
        <taxon>Taurinivorans</taxon>
    </lineage>
</organism>
<name>A0ABY5Y2I6_9BACT</name>
<evidence type="ECO:0000313" key="2">
    <source>
        <dbReference type="Proteomes" id="UP001058120"/>
    </source>
</evidence>
<reference evidence="1" key="1">
    <citation type="submission" date="2020-12" db="EMBL/GenBank/DDBJ databases">
        <title>Taurinivorans muris gen. nov., sp. nov., fundamental and realized metabolic niche of a ubiquitous sulfidogenic bacterium in the murine intestine.</title>
        <authorList>
            <person name="Ye H."/>
            <person name="Hanson B.T."/>
            <person name="Loy A."/>
        </authorList>
    </citation>
    <scope>NUCLEOTIDE SEQUENCE</scope>
    <source>
        <strain evidence="1">LT0009</strain>
    </source>
</reference>
<proteinExistence type="predicted"/>
<dbReference type="Proteomes" id="UP001058120">
    <property type="component" value="Chromosome"/>
</dbReference>
<dbReference type="SUPFAM" id="SSF160719">
    <property type="entry name" value="gpW/gp25-like"/>
    <property type="match status" value="1"/>
</dbReference>
<gene>
    <name evidence="1" type="ORF">JBF11_03510</name>
</gene>
<sequence length="109" mass="12619">MEYLHNKKAIQIGAKGLQGLYQEINTLLSTRKGTVPLDRDFGVSWDFIDSPINEARPLIVAELVTQLEKYIPRIKVTGIDFENQFNLNGKLFPKITFEIREEYKNEFIS</sequence>
<evidence type="ECO:0000313" key="1">
    <source>
        <dbReference type="EMBL" id="UWX06393.1"/>
    </source>
</evidence>
<accession>A0ABY5Y2I6</accession>
<dbReference type="Gene3D" id="3.10.450.40">
    <property type="match status" value="1"/>
</dbReference>
<dbReference type="EMBL" id="CP065938">
    <property type="protein sequence ID" value="UWX06393.1"/>
    <property type="molecule type" value="Genomic_DNA"/>
</dbReference>
<evidence type="ECO:0008006" key="3">
    <source>
        <dbReference type="Google" id="ProtNLM"/>
    </source>
</evidence>